<keyword evidence="2" id="KW-0812">Transmembrane</keyword>
<evidence type="ECO:0000256" key="3">
    <source>
        <dbReference type="ARBA" id="ARBA00022989"/>
    </source>
</evidence>
<comment type="subcellular location">
    <subcellularLocation>
        <location evidence="1">Membrane</location>
        <topology evidence="1">Single-pass membrane protein</topology>
    </subcellularLocation>
</comment>
<dbReference type="InterPro" id="IPR035892">
    <property type="entry name" value="C2_domain_sf"/>
</dbReference>
<dbReference type="Pfam" id="PF16016">
    <property type="entry name" value="VASt"/>
    <property type="match status" value="2"/>
</dbReference>
<dbReference type="AlphaFoldDB" id="A0AAV9B0V0"/>
<dbReference type="InterPro" id="IPR004182">
    <property type="entry name" value="GRAM"/>
</dbReference>
<dbReference type="GO" id="GO:0016020">
    <property type="term" value="C:membrane"/>
    <property type="evidence" value="ECO:0007669"/>
    <property type="project" value="UniProtKB-SubCell"/>
</dbReference>
<feature type="domain" description="VASt" evidence="6">
    <location>
        <begin position="263"/>
        <end position="436"/>
    </location>
</feature>
<feature type="domain" description="VASt" evidence="6">
    <location>
        <begin position="866"/>
        <end position="1027"/>
    </location>
</feature>
<protein>
    <submittedName>
        <fullName evidence="7">C2 and GRAM domain-containing protein</fullName>
    </submittedName>
</protein>
<dbReference type="PROSITE" id="PS51778">
    <property type="entry name" value="VAST"/>
    <property type="match status" value="2"/>
</dbReference>
<dbReference type="EMBL" id="JAUJYN010000005">
    <property type="protein sequence ID" value="KAK1270065.1"/>
    <property type="molecule type" value="Genomic_DNA"/>
</dbReference>
<feature type="domain" description="C2" evidence="5">
    <location>
        <begin position="537"/>
        <end position="650"/>
    </location>
</feature>
<proteinExistence type="predicted"/>
<dbReference type="SMART" id="SM00239">
    <property type="entry name" value="C2"/>
    <property type="match status" value="2"/>
</dbReference>
<evidence type="ECO:0000313" key="7">
    <source>
        <dbReference type="EMBL" id="KAK1270065.1"/>
    </source>
</evidence>
<reference evidence="7" key="2">
    <citation type="submission" date="2023-06" db="EMBL/GenBank/DDBJ databases">
        <authorList>
            <person name="Ma L."/>
            <person name="Liu K.-W."/>
            <person name="Li Z."/>
            <person name="Hsiao Y.-Y."/>
            <person name="Qi Y."/>
            <person name="Fu T."/>
            <person name="Tang G."/>
            <person name="Zhang D."/>
            <person name="Sun W.-H."/>
            <person name="Liu D.-K."/>
            <person name="Li Y."/>
            <person name="Chen G.-Z."/>
            <person name="Liu X.-D."/>
            <person name="Liao X.-Y."/>
            <person name="Jiang Y.-T."/>
            <person name="Yu X."/>
            <person name="Hao Y."/>
            <person name="Huang J."/>
            <person name="Zhao X.-W."/>
            <person name="Ke S."/>
            <person name="Chen Y.-Y."/>
            <person name="Wu W.-L."/>
            <person name="Hsu J.-L."/>
            <person name="Lin Y.-F."/>
            <person name="Huang M.-D."/>
            <person name="Li C.-Y."/>
            <person name="Huang L."/>
            <person name="Wang Z.-W."/>
            <person name="Zhao X."/>
            <person name="Zhong W.-Y."/>
            <person name="Peng D.-H."/>
            <person name="Ahmad S."/>
            <person name="Lan S."/>
            <person name="Zhang J.-S."/>
            <person name="Tsai W.-C."/>
            <person name="Van De Peer Y."/>
            <person name="Liu Z.-J."/>
        </authorList>
    </citation>
    <scope>NUCLEOTIDE SEQUENCE</scope>
    <source>
        <strain evidence="7">SCP</strain>
        <tissue evidence="7">Leaves</tissue>
    </source>
</reference>
<evidence type="ECO:0000259" key="6">
    <source>
        <dbReference type="PROSITE" id="PS51778"/>
    </source>
</evidence>
<gene>
    <name evidence="7" type="ORF">QJS04_geneDACA004322</name>
</gene>
<sequence>MRLYVCVFEAKDLPLEGSHVGTYAKLHLGRHISRSHVAVCGGGGGRSVVWNEEFVFRAGVDALSEEEGEEEELEVAVLRDDGGGGGGEVVGRVRVPVWTALEEENRSLPPTWFSLQIGGADDGFKRAKDCGKILLTMSLYGSKDNLFSFPAHERLSNKKRTEGIITPVESSDDCCFSTTSKMTSDKGFASDGKHKVFADHLIQKRLPKNEDTFTSVKNQEPIKLYDPSSNKGSNVNEPSTGNFEEALECMQSKEGQEMSENLHGGILLDQTYIIAPKDLNSILFAPQSQFRQDLAEFQGTMDYQEGPWMQKRLELSCLIRIVTYIKAATKLVKAVKATEEQTYLKAAGKEFAVLTSVSTPDVPYGNCFKVELLFKITPGPNLSTGELSSHLVISWAVNFHQSTVMKGMIEGGVRQGLKESYNQFADFLAQKVKPVNSTEVELNKDQMLASLYQEHHSDWDLAMEYFCNFTVVVTIFMGLYILVHILLSRSSVKQGLEFYGLDLPESFGELITSGIFVLQAARVYNMILHFIQARFRKGSDHGVKAQGDGWLLSVALIEGNNLLPADSNGFSDPYVVFTCNGKSRTSSVQLQTFDPQWNDILEFDAMQEPPSVLDVEVFDFDGPFDQAFSLGHAEINFLKYTSAELADLWIPLQGKLAQASQARLHLRIFLDNSKGAEAIREYLKKMEKEVGKKLNPQSPHRNSQFQKLFGLPPEEFLIKDYACYLRKRIPLQGRLFLFARIVGFYSNIFGHKTKFFFLWEDIDDIQVISPSLASVGTPSLMMILRPGRGFAARHGAKSQDEEGRFKFFFQSFVSFNAASRTIMALWRTRTVNLEQRAKLAEDCVEQGGKSVQIEDTGSSLTVEDANLSKIYSGGFPFSMDFLTRFFDGGNLEHKIMIKAGCLNYTTSPWELVKSDVYERHVRYKFSRHVSIFGGGVTSTQQKTSRPDSDGWVIDEVMTLHEVPFSDHFRVKFRYQIACSITNVCCCDVYIAIVWLKNIKFQRRITRNIREKFTHRVKEIFELAKKDFLGIDGG</sequence>
<reference evidence="7" key="1">
    <citation type="journal article" date="2023" name="Nat. Commun.">
        <title>Diploid and tetraploid genomes of Acorus and the evolution of monocots.</title>
        <authorList>
            <person name="Ma L."/>
            <person name="Liu K.W."/>
            <person name="Li Z."/>
            <person name="Hsiao Y.Y."/>
            <person name="Qi Y."/>
            <person name="Fu T."/>
            <person name="Tang G.D."/>
            <person name="Zhang D."/>
            <person name="Sun W.H."/>
            <person name="Liu D.K."/>
            <person name="Li Y."/>
            <person name="Chen G.Z."/>
            <person name="Liu X.D."/>
            <person name="Liao X.Y."/>
            <person name="Jiang Y.T."/>
            <person name="Yu X."/>
            <person name="Hao Y."/>
            <person name="Huang J."/>
            <person name="Zhao X.W."/>
            <person name="Ke S."/>
            <person name="Chen Y.Y."/>
            <person name="Wu W.L."/>
            <person name="Hsu J.L."/>
            <person name="Lin Y.F."/>
            <person name="Huang M.D."/>
            <person name="Li C.Y."/>
            <person name="Huang L."/>
            <person name="Wang Z.W."/>
            <person name="Zhao X."/>
            <person name="Zhong W.Y."/>
            <person name="Peng D.H."/>
            <person name="Ahmad S."/>
            <person name="Lan S."/>
            <person name="Zhang J.S."/>
            <person name="Tsai W.C."/>
            <person name="Van de Peer Y."/>
            <person name="Liu Z.J."/>
        </authorList>
    </citation>
    <scope>NUCLEOTIDE SEQUENCE</scope>
    <source>
        <strain evidence="7">SCP</strain>
    </source>
</reference>
<dbReference type="SUPFAM" id="SSF49562">
    <property type="entry name" value="C2 domain (Calcium/lipid-binding domain, CaLB)"/>
    <property type="match status" value="2"/>
</dbReference>
<dbReference type="InterPro" id="IPR044511">
    <property type="entry name" value="At1g03370/At5g50170-like"/>
</dbReference>
<dbReference type="Pfam" id="PF02893">
    <property type="entry name" value="GRAM"/>
    <property type="match status" value="1"/>
</dbReference>
<evidence type="ECO:0000256" key="2">
    <source>
        <dbReference type="ARBA" id="ARBA00022692"/>
    </source>
</evidence>
<keyword evidence="4" id="KW-0472">Membrane</keyword>
<dbReference type="InterPro" id="IPR031968">
    <property type="entry name" value="VASt"/>
</dbReference>
<keyword evidence="8" id="KW-1185">Reference proteome</keyword>
<dbReference type="PANTHER" id="PTHR46296">
    <property type="entry name" value="BNAA05G37250D PROTEIN"/>
    <property type="match status" value="1"/>
</dbReference>
<dbReference type="Pfam" id="PF00168">
    <property type="entry name" value="C2"/>
    <property type="match status" value="2"/>
</dbReference>
<feature type="domain" description="C2" evidence="5">
    <location>
        <begin position="1"/>
        <end position="113"/>
    </location>
</feature>
<dbReference type="InterPro" id="IPR000008">
    <property type="entry name" value="C2_dom"/>
</dbReference>
<evidence type="ECO:0000256" key="1">
    <source>
        <dbReference type="ARBA" id="ARBA00004167"/>
    </source>
</evidence>
<comment type="caution">
    <text evidence="7">The sequence shown here is derived from an EMBL/GenBank/DDBJ whole genome shotgun (WGS) entry which is preliminary data.</text>
</comment>
<dbReference type="SMART" id="SM00568">
    <property type="entry name" value="GRAM"/>
    <property type="match status" value="1"/>
</dbReference>
<dbReference type="Gene3D" id="2.60.40.150">
    <property type="entry name" value="C2 domain"/>
    <property type="match status" value="2"/>
</dbReference>
<name>A0AAV9B0V0_ACOGR</name>
<dbReference type="Proteomes" id="UP001179952">
    <property type="component" value="Unassembled WGS sequence"/>
</dbReference>
<keyword evidence="3" id="KW-1133">Transmembrane helix</keyword>
<dbReference type="CDD" id="cd00030">
    <property type="entry name" value="C2"/>
    <property type="match status" value="1"/>
</dbReference>
<evidence type="ECO:0000313" key="8">
    <source>
        <dbReference type="Proteomes" id="UP001179952"/>
    </source>
</evidence>
<dbReference type="Gene3D" id="2.30.29.30">
    <property type="entry name" value="Pleckstrin-homology domain (PH domain)/Phosphotyrosine-binding domain (PTB)"/>
    <property type="match status" value="1"/>
</dbReference>
<accession>A0AAV9B0V0</accession>
<dbReference type="PROSITE" id="PS50004">
    <property type="entry name" value="C2"/>
    <property type="match status" value="2"/>
</dbReference>
<organism evidence="7 8">
    <name type="scientific">Acorus gramineus</name>
    <name type="common">Dwarf sweet flag</name>
    <dbReference type="NCBI Taxonomy" id="55184"/>
    <lineage>
        <taxon>Eukaryota</taxon>
        <taxon>Viridiplantae</taxon>
        <taxon>Streptophyta</taxon>
        <taxon>Embryophyta</taxon>
        <taxon>Tracheophyta</taxon>
        <taxon>Spermatophyta</taxon>
        <taxon>Magnoliopsida</taxon>
        <taxon>Liliopsida</taxon>
        <taxon>Acoraceae</taxon>
        <taxon>Acorus</taxon>
    </lineage>
</organism>
<evidence type="ECO:0000256" key="4">
    <source>
        <dbReference type="ARBA" id="ARBA00023136"/>
    </source>
</evidence>
<evidence type="ECO:0000259" key="5">
    <source>
        <dbReference type="PROSITE" id="PS50004"/>
    </source>
</evidence>
<dbReference type="InterPro" id="IPR011993">
    <property type="entry name" value="PH-like_dom_sf"/>
</dbReference>
<dbReference type="PANTHER" id="PTHR46296:SF7">
    <property type="entry name" value="C2 DOMAIN-CONTAINING PROTEIN"/>
    <property type="match status" value="1"/>
</dbReference>